<reference evidence="1 2" key="1">
    <citation type="submission" date="2024-01" db="EMBL/GenBank/DDBJ databases">
        <title>The complete chloroplast genome sequence of Lithospermum erythrorhizon: insights into the phylogenetic relationship among Boraginaceae species and the maternal lineages of purple gromwells.</title>
        <authorList>
            <person name="Okada T."/>
            <person name="Watanabe K."/>
        </authorList>
    </citation>
    <scope>NUCLEOTIDE SEQUENCE [LARGE SCALE GENOMIC DNA]</scope>
</reference>
<name>A0AAV3QVE1_LITER</name>
<evidence type="ECO:0000313" key="1">
    <source>
        <dbReference type="EMBL" id="GAA0166952.1"/>
    </source>
</evidence>
<proteinExistence type="predicted"/>
<evidence type="ECO:0000313" key="2">
    <source>
        <dbReference type="Proteomes" id="UP001454036"/>
    </source>
</evidence>
<comment type="caution">
    <text evidence="1">The sequence shown here is derived from an EMBL/GenBank/DDBJ whole genome shotgun (WGS) entry which is preliminary data.</text>
</comment>
<dbReference type="AlphaFoldDB" id="A0AAV3QVE1"/>
<gene>
    <name evidence="1" type="ORF">LIER_21995</name>
</gene>
<keyword evidence="2" id="KW-1185">Reference proteome</keyword>
<dbReference type="Proteomes" id="UP001454036">
    <property type="component" value="Unassembled WGS sequence"/>
</dbReference>
<accession>A0AAV3QVE1</accession>
<protein>
    <submittedName>
        <fullName evidence="1">Uncharacterized protein</fullName>
    </submittedName>
</protein>
<organism evidence="1 2">
    <name type="scientific">Lithospermum erythrorhizon</name>
    <name type="common">Purple gromwell</name>
    <name type="synonym">Lithospermum officinale var. erythrorhizon</name>
    <dbReference type="NCBI Taxonomy" id="34254"/>
    <lineage>
        <taxon>Eukaryota</taxon>
        <taxon>Viridiplantae</taxon>
        <taxon>Streptophyta</taxon>
        <taxon>Embryophyta</taxon>
        <taxon>Tracheophyta</taxon>
        <taxon>Spermatophyta</taxon>
        <taxon>Magnoliopsida</taxon>
        <taxon>eudicotyledons</taxon>
        <taxon>Gunneridae</taxon>
        <taxon>Pentapetalae</taxon>
        <taxon>asterids</taxon>
        <taxon>lamiids</taxon>
        <taxon>Boraginales</taxon>
        <taxon>Boraginaceae</taxon>
        <taxon>Boraginoideae</taxon>
        <taxon>Lithospermeae</taxon>
        <taxon>Lithospermum</taxon>
    </lineage>
</organism>
<sequence length="110" mass="12307">MVARYMPLKDPLVAFPQSAKHMTEASNGTFILARRADRLAYANHTATQKIEVLKKVISTKNLLLAGVKGELYAKKTKCEGLCMTLDERNQKVDSVLEELRKEKDADAEKA</sequence>
<dbReference type="EMBL" id="BAABME010005912">
    <property type="protein sequence ID" value="GAA0166952.1"/>
    <property type="molecule type" value="Genomic_DNA"/>
</dbReference>